<dbReference type="AlphaFoldDB" id="A0A345T0A7"/>
<dbReference type="OrthoDB" id="3367592at2"/>
<dbReference type="InterPro" id="IPR025164">
    <property type="entry name" value="Toastrack_DUF4097"/>
</dbReference>
<dbReference type="RefSeq" id="WP_111494533.1">
    <property type="nucleotide sequence ID" value="NZ_CP031264.1"/>
</dbReference>
<evidence type="ECO:0000259" key="2">
    <source>
        <dbReference type="Pfam" id="PF13349"/>
    </source>
</evidence>
<sequence>MPQWTVSGPEKITFDEPVSALQVRTVAGAVHVVATDGPARLEVSEIAGPPLVVTLEDGTLTVTYEDLAWRDFSWKNVASYIDSWRRKRHAVVSLAVPADARVELGTVSADSVVSGIAGRVTVRGASGDTTLVRVSGPVEAHSVSGGIDAQSVSGNLRAQTVSGELTVVESSAPRLHANSVSGAITIDLNGQGPADVHLKTVSGEVAVQVPDPADTKVEAGTSSGRVSSAFDELRMGSTWGAKRLSGRLGAGTGTLQVTTVSGSVALLRRPPIAEDTAPEGTAPEATAPEGTAPEGTAPRLDLTKDGDEA</sequence>
<protein>
    <recommendedName>
        <fullName evidence="2">DUF4097 domain-containing protein</fullName>
    </recommendedName>
</protein>
<name>A0A345T0A7_9ACTN</name>
<dbReference type="EMBL" id="CP031264">
    <property type="protein sequence ID" value="AXI79412.1"/>
    <property type="molecule type" value="Genomic_DNA"/>
</dbReference>
<dbReference type="Pfam" id="PF13349">
    <property type="entry name" value="DUF4097"/>
    <property type="match status" value="1"/>
</dbReference>
<evidence type="ECO:0000313" key="3">
    <source>
        <dbReference type="EMBL" id="AXI79412.1"/>
    </source>
</evidence>
<dbReference type="KEGG" id="stri:C7M71_020375"/>
<accession>A0A345T0A7</accession>
<reference evidence="4" key="1">
    <citation type="submission" date="2018-07" db="EMBL/GenBank/DDBJ databases">
        <title>Streptacidiphilus bronchialis DSM 106435 chromosome.</title>
        <authorList>
            <person name="Batra D."/>
            <person name="Gulvik C.A."/>
        </authorList>
    </citation>
    <scope>NUCLEOTIDE SEQUENCE [LARGE SCALE GENOMIC DNA]</scope>
    <source>
        <strain evidence="4">DSM 106435</strain>
    </source>
</reference>
<feature type="compositionally biased region" description="Low complexity" evidence="1">
    <location>
        <begin position="273"/>
        <end position="298"/>
    </location>
</feature>
<feature type="domain" description="DUF4097" evidence="2">
    <location>
        <begin position="56"/>
        <end position="266"/>
    </location>
</feature>
<evidence type="ECO:0000256" key="1">
    <source>
        <dbReference type="SAM" id="MobiDB-lite"/>
    </source>
</evidence>
<dbReference type="Proteomes" id="UP000249340">
    <property type="component" value="Chromosome"/>
</dbReference>
<keyword evidence="4" id="KW-1185">Reference proteome</keyword>
<gene>
    <name evidence="3" type="ORF">C7M71_020375</name>
</gene>
<evidence type="ECO:0000313" key="4">
    <source>
        <dbReference type="Proteomes" id="UP000249340"/>
    </source>
</evidence>
<feature type="region of interest" description="Disordered" evidence="1">
    <location>
        <begin position="268"/>
        <end position="309"/>
    </location>
</feature>
<proteinExistence type="predicted"/>
<organism evidence="3 4">
    <name type="scientific">Peterkaempfera bronchialis</name>
    <dbReference type="NCBI Taxonomy" id="2126346"/>
    <lineage>
        <taxon>Bacteria</taxon>
        <taxon>Bacillati</taxon>
        <taxon>Actinomycetota</taxon>
        <taxon>Actinomycetes</taxon>
        <taxon>Kitasatosporales</taxon>
        <taxon>Streptomycetaceae</taxon>
        <taxon>Peterkaempfera</taxon>
    </lineage>
</organism>